<dbReference type="InterPro" id="IPR023753">
    <property type="entry name" value="FAD/NAD-binding_dom"/>
</dbReference>
<dbReference type="EMBL" id="AGVV01000077">
    <property type="protein sequence ID" value="EHK74793.1"/>
    <property type="molecule type" value="Genomic_DNA"/>
</dbReference>
<dbReference type="Gene3D" id="3.50.50.60">
    <property type="entry name" value="FAD/NAD(P)-binding domain"/>
    <property type="match status" value="3"/>
</dbReference>
<feature type="domain" description="FAD/NAD(P)-binding" evidence="2">
    <location>
        <begin position="4"/>
        <end position="280"/>
    </location>
</feature>
<organism evidence="4 5">
    <name type="scientific">Sinorhizobium meliloti CCNWSX0020</name>
    <dbReference type="NCBI Taxonomy" id="1107881"/>
    <lineage>
        <taxon>Bacteria</taxon>
        <taxon>Pseudomonadati</taxon>
        <taxon>Pseudomonadota</taxon>
        <taxon>Alphaproteobacteria</taxon>
        <taxon>Hyphomicrobiales</taxon>
        <taxon>Rhizobiaceae</taxon>
        <taxon>Sinorhizobium/Ensifer group</taxon>
        <taxon>Sinorhizobium</taxon>
    </lineage>
</organism>
<name>H0G7F2_RHIML</name>
<dbReference type="PRINTS" id="PR00411">
    <property type="entry name" value="PNDRDTASEI"/>
</dbReference>
<dbReference type="InterPro" id="IPR041117">
    <property type="entry name" value="SoxA_A3"/>
</dbReference>
<dbReference type="AlphaFoldDB" id="H0G7F2"/>
<gene>
    <name evidence="4" type="ORF">SM0020_27171</name>
</gene>
<dbReference type="Gene3D" id="1.10.10.1100">
    <property type="entry name" value="BFD-like [2Fe-2S]-binding domain"/>
    <property type="match status" value="1"/>
</dbReference>
<dbReference type="PRINTS" id="PR00368">
    <property type="entry name" value="FADPNR"/>
</dbReference>
<evidence type="ECO:0000259" key="3">
    <source>
        <dbReference type="Pfam" id="PF17806"/>
    </source>
</evidence>
<dbReference type="PANTHER" id="PTHR42949">
    <property type="entry name" value="ANAEROBIC GLYCEROL-3-PHOSPHATE DEHYDROGENASE SUBUNIT B"/>
    <property type="match status" value="1"/>
</dbReference>
<feature type="domain" description="SoxA A3" evidence="3">
    <location>
        <begin position="386"/>
        <end position="464"/>
    </location>
</feature>
<evidence type="ECO:0000313" key="5">
    <source>
        <dbReference type="Proteomes" id="UP000004038"/>
    </source>
</evidence>
<evidence type="ECO:0000259" key="2">
    <source>
        <dbReference type="Pfam" id="PF07992"/>
    </source>
</evidence>
<evidence type="ECO:0000256" key="1">
    <source>
        <dbReference type="ARBA" id="ARBA00023002"/>
    </source>
</evidence>
<dbReference type="InterPro" id="IPR036188">
    <property type="entry name" value="FAD/NAD-bd_sf"/>
</dbReference>
<dbReference type="Pfam" id="PF17806">
    <property type="entry name" value="SO_alpha_A3"/>
    <property type="match status" value="1"/>
</dbReference>
<dbReference type="PIRSF" id="PIRSF037495">
    <property type="entry name" value="Opine_OX_OoxA/HcnB"/>
    <property type="match status" value="1"/>
</dbReference>
<dbReference type="InterPro" id="IPR051691">
    <property type="entry name" value="Metab_Enz_Cyan_OpOx_G3PDH"/>
</dbReference>
<dbReference type="GO" id="GO:0016491">
    <property type="term" value="F:oxidoreductase activity"/>
    <property type="evidence" value="ECO:0007669"/>
    <property type="project" value="UniProtKB-KW"/>
</dbReference>
<dbReference type="InterPro" id="IPR017224">
    <property type="entry name" value="Opine_Oxase_asu/HCN_bsu"/>
</dbReference>
<dbReference type="InterPro" id="IPR041854">
    <property type="entry name" value="BFD-like_2Fe2S-bd_dom_sf"/>
</dbReference>
<accession>H0G7F2</accession>
<dbReference type="PATRIC" id="fig|1107881.3.peg.5509"/>
<protein>
    <submittedName>
        <fullName evidence="4">Pyridine nucleotide-disulfide oxidoreductase</fullName>
    </submittedName>
</protein>
<dbReference type="SUPFAM" id="SSF51905">
    <property type="entry name" value="FAD/NAD(P)-binding domain"/>
    <property type="match status" value="1"/>
</dbReference>
<evidence type="ECO:0000313" key="4">
    <source>
        <dbReference type="EMBL" id="EHK74793.1"/>
    </source>
</evidence>
<dbReference type="Pfam" id="PF07992">
    <property type="entry name" value="Pyr_redox_2"/>
    <property type="match status" value="1"/>
</dbReference>
<dbReference type="CDD" id="cd19946">
    <property type="entry name" value="GlpA-like_Fer2_BFD-like"/>
    <property type="match status" value="1"/>
</dbReference>
<proteinExistence type="predicted"/>
<reference evidence="4 5" key="1">
    <citation type="journal article" date="2012" name="J. Bacteriol.">
        <title>Draft Genome Sequence of Sinorhizobium meliloti CCNWSX0020, a Nitrogen-Fixing Symbiont with Copper Tolerance Capability Isolated from Lead-Zinc Mine Tailings.</title>
        <authorList>
            <person name="Li Z."/>
            <person name="Ma Z."/>
            <person name="Hao X."/>
            <person name="Wei G."/>
        </authorList>
    </citation>
    <scope>NUCLEOTIDE SEQUENCE [LARGE SCALE GENOMIC DNA]</scope>
    <source>
        <strain evidence="4 5">CCNWSX0020</strain>
    </source>
</reference>
<keyword evidence="1" id="KW-0560">Oxidoreductase</keyword>
<dbReference type="Proteomes" id="UP000004038">
    <property type="component" value="Unassembled WGS sequence"/>
</dbReference>
<sequence>MDTDVIVIGAGPSGMSAAVELATAGRKVIVLDMQPTPGGQIFRALETNVEARPATDLLLAALGETYSAGLASIREFRRTPGIDYRPGTTVWDLRSDGTVGWLKDEAAGYIRAKHLILANGAMERPTPFPGWTLPGVMTAGAVQTLLKAGRLQPQGDIVLAGTGPLIFLLADQLRRLGVKPRLIARTDRLDHKFAGLAKLALEAIPAITKGLGWLSRLRLAGIPIRTGISDLVAHGDERIEAVSMTVADKRVRFPCDLLVVHDGIVPATDLAHCAGIALEWNDTDATWTPKTALDGLAELAPGPAFAEGVCRIHITGDARRIGGADAAIIHGRHVAASVLRLLDPSSRSDLDTTAVAVSRSLKARPFIDTAFPIGLASRTPQDGTLVCRCEELTAGTLRDLIRGGTNEMNLIRGVSRCGMGPCQGRSCAITLARLLAEEGGSAGNAPTPFRARPPLRPLPLGALANLTGLDPELAQVISLDDKPDASAEGDSHA</sequence>
<dbReference type="PANTHER" id="PTHR42949:SF3">
    <property type="entry name" value="ANAEROBIC GLYCEROL-3-PHOSPHATE DEHYDROGENASE SUBUNIT B"/>
    <property type="match status" value="1"/>
</dbReference>